<sequence length="138" mass="14929">MSTIRMPQLVSWIGAAQCLISVVAGEHDRRFGSMSSLCCSIVRVLKESVKLLVKEWSDSLPRSTVYVAPVNAARARWSNGSKSCSTGHSVDGLDDGQCLPEGGSHGKACLSQSTSVHDRSLTMTRLYSMSVGRKPRDD</sequence>
<dbReference type="Proteomes" id="UP000799436">
    <property type="component" value="Unassembled WGS sequence"/>
</dbReference>
<protein>
    <submittedName>
        <fullName evidence="1">Uncharacterized protein</fullName>
    </submittedName>
</protein>
<name>A0A6G1L1G1_9PEZI</name>
<organism evidence="1 2">
    <name type="scientific">Teratosphaeria nubilosa</name>
    <dbReference type="NCBI Taxonomy" id="161662"/>
    <lineage>
        <taxon>Eukaryota</taxon>
        <taxon>Fungi</taxon>
        <taxon>Dikarya</taxon>
        <taxon>Ascomycota</taxon>
        <taxon>Pezizomycotina</taxon>
        <taxon>Dothideomycetes</taxon>
        <taxon>Dothideomycetidae</taxon>
        <taxon>Mycosphaerellales</taxon>
        <taxon>Teratosphaeriaceae</taxon>
        <taxon>Teratosphaeria</taxon>
    </lineage>
</organism>
<dbReference type="AlphaFoldDB" id="A0A6G1L1G1"/>
<accession>A0A6G1L1G1</accession>
<evidence type="ECO:0000313" key="2">
    <source>
        <dbReference type="Proteomes" id="UP000799436"/>
    </source>
</evidence>
<proteinExistence type="predicted"/>
<reference evidence="1" key="1">
    <citation type="journal article" date="2020" name="Stud. Mycol.">
        <title>101 Dothideomycetes genomes: a test case for predicting lifestyles and emergence of pathogens.</title>
        <authorList>
            <person name="Haridas S."/>
            <person name="Albert R."/>
            <person name="Binder M."/>
            <person name="Bloem J."/>
            <person name="Labutti K."/>
            <person name="Salamov A."/>
            <person name="Andreopoulos B."/>
            <person name="Baker S."/>
            <person name="Barry K."/>
            <person name="Bills G."/>
            <person name="Bluhm B."/>
            <person name="Cannon C."/>
            <person name="Castanera R."/>
            <person name="Culley D."/>
            <person name="Daum C."/>
            <person name="Ezra D."/>
            <person name="Gonzalez J."/>
            <person name="Henrissat B."/>
            <person name="Kuo A."/>
            <person name="Liang C."/>
            <person name="Lipzen A."/>
            <person name="Lutzoni F."/>
            <person name="Magnuson J."/>
            <person name="Mondo S."/>
            <person name="Nolan M."/>
            <person name="Ohm R."/>
            <person name="Pangilinan J."/>
            <person name="Park H.-J."/>
            <person name="Ramirez L."/>
            <person name="Alfaro M."/>
            <person name="Sun H."/>
            <person name="Tritt A."/>
            <person name="Yoshinaga Y."/>
            <person name="Zwiers L.-H."/>
            <person name="Turgeon B."/>
            <person name="Goodwin S."/>
            <person name="Spatafora J."/>
            <person name="Crous P."/>
            <person name="Grigoriev I."/>
        </authorList>
    </citation>
    <scope>NUCLEOTIDE SEQUENCE</scope>
    <source>
        <strain evidence="1">CBS 116005</strain>
    </source>
</reference>
<keyword evidence="2" id="KW-1185">Reference proteome</keyword>
<evidence type="ECO:0000313" key="1">
    <source>
        <dbReference type="EMBL" id="KAF2766763.1"/>
    </source>
</evidence>
<dbReference type="EMBL" id="ML995866">
    <property type="protein sequence ID" value="KAF2766763.1"/>
    <property type="molecule type" value="Genomic_DNA"/>
</dbReference>
<gene>
    <name evidence="1" type="ORF">EJ03DRAFT_167973</name>
</gene>